<feature type="non-terminal residue" evidence="1">
    <location>
        <position position="1"/>
    </location>
</feature>
<comment type="caution">
    <text evidence="1">The sequence shown here is derived from an EMBL/GenBank/DDBJ whole genome shotgun (WGS) entry which is preliminary data.</text>
</comment>
<reference evidence="1" key="2">
    <citation type="submission" date="2023-05" db="EMBL/GenBank/DDBJ databases">
        <authorList>
            <person name="Fouks B."/>
        </authorList>
    </citation>
    <scope>NUCLEOTIDE SEQUENCE</scope>
    <source>
        <strain evidence="1">Stay&amp;Tobe</strain>
        <tissue evidence="1">Testes</tissue>
    </source>
</reference>
<keyword evidence="2" id="KW-1185">Reference proteome</keyword>
<evidence type="ECO:0000313" key="2">
    <source>
        <dbReference type="Proteomes" id="UP001233999"/>
    </source>
</evidence>
<name>A0AAD7Z546_DIPPU</name>
<feature type="non-terminal residue" evidence="1">
    <location>
        <position position="69"/>
    </location>
</feature>
<reference evidence="1" key="1">
    <citation type="journal article" date="2023" name="IScience">
        <title>Live-bearing cockroach genome reveals convergent evolutionary mechanisms linked to viviparity in insects and beyond.</title>
        <authorList>
            <person name="Fouks B."/>
            <person name="Harrison M.C."/>
            <person name="Mikhailova A.A."/>
            <person name="Marchal E."/>
            <person name="English S."/>
            <person name="Carruthers M."/>
            <person name="Jennings E.C."/>
            <person name="Chiamaka E.L."/>
            <person name="Frigard R.A."/>
            <person name="Pippel M."/>
            <person name="Attardo G.M."/>
            <person name="Benoit J.B."/>
            <person name="Bornberg-Bauer E."/>
            <person name="Tobe S.S."/>
        </authorList>
    </citation>
    <scope>NUCLEOTIDE SEQUENCE</scope>
    <source>
        <strain evidence="1">Stay&amp;Tobe</strain>
    </source>
</reference>
<dbReference type="Proteomes" id="UP001233999">
    <property type="component" value="Unassembled WGS sequence"/>
</dbReference>
<gene>
    <name evidence="1" type="ORF">L9F63_026104</name>
</gene>
<protein>
    <submittedName>
        <fullName evidence="1">Uncharacterized protein</fullName>
    </submittedName>
</protein>
<accession>A0AAD7Z546</accession>
<dbReference type="EMBL" id="JASPKZ010010602">
    <property type="protein sequence ID" value="KAJ9574249.1"/>
    <property type="molecule type" value="Genomic_DNA"/>
</dbReference>
<sequence>YHLPASPNMEYKKKKNMSVLIYKHKPIVHCSISDHRHHRQLFLRLRTPDGSLDNYQQKKKLTVVKTAED</sequence>
<dbReference type="AlphaFoldDB" id="A0AAD7Z546"/>
<organism evidence="1 2">
    <name type="scientific">Diploptera punctata</name>
    <name type="common">Pacific beetle cockroach</name>
    <dbReference type="NCBI Taxonomy" id="6984"/>
    <lineage>
        <taxon>Eukaryota</taxon>
        <taxon>Metazoa</taxon>
        <taxon>Ecdysozoa</taxon>
        <taxon>Arthropoda</taxon>
        <taxon>Hexapoda</taxon>
        <taxon>Insecta</taxon>
        <taxon>Pterygota</taxon>
        <taxon>Neoptera</taxon>
        <taxon>Polyneoptera</taxon>
        <taxon>Dictyoptera</taxon>
        <taxon>Blattodea</taxon>
        <taxon>Blaberoidea</taxon>
        <taxon>Blaberidae</taxon>
        <taxon>Diplopterinae</taxon>
        <taxon>Diploptera</taxon>
    </lineage>
</organism>
<evidence type="ECO:0000313" key="1">
    <source>
        <dbReference type="EMBL" id="KAJ9574249.1"/>
    </source>
</evidence>
<proteinExistence type="predicted"/>